<evidence type="ECO:0000313" key="2">
    <source>
        <dbReference type="EMBL" id="KPY50998.1"/>
    </source>
</evidence>
<protein>
    <submittedName>
        <fullName evidence="2">Repressor protein c2</fullName>
    </submittedName>
</protein>
<dbReference type="Gene3D" id="2.10.109.10">
    <property type="entry name" value="Umud Fragment, subunit A"/>
    <property type="match status" value="1"/>
</dbReference>
<dbReference type="InterPro" id="IPR036286">
    <property type="entry name" value="LexA/Signal_pep-like_sf"/>
</dbReference>
<comment type="caution">
    <text evidence="2">The sequence shown here is derived from an EMBL/GenBank/DDBJ whole genome shotgun (WGS) entry which is preliminary data.</text>
</comment>
<dbReference type="PANTHER" id="PTHR33516">
    <property type="entry name" value="LEXA REPRESSOR"/>
    <property type="match status" value="1"/>
</dbReference>
<evidence type="ECO:0000259" key="1">
    <source>
        <dbReference type="Pfam" id="PF00717"/>
    </source>
</evidence>
<dbReference type="CDD" id="cd06529">
    <property type="entry name" value="S24_LexA-like"/>
    <property type="match status" value="1"/>
</dbReference>
<dbReference type="PANTHER" id="PTHR33516:SF2">
    <property type="entry name" value="LEXA REPRESSOR-RELATED"/>
    <property type="match status" value="1"/>
</dbReference>
<organism evidence="2 3">
    <name type="scientific">Pseudomonas syringae pv. ribicola</name>
    <dbReference type="NCBI Taxonomy" id="55398"/>
    <lineage>
        <taxon>Bacteria</taxon>
        <taxon>Pseudomonadati</taxon>
        <taxon>Pseudomonadota</taxon>
        <taxon>Gammaproteobacteria</taxon>
        <taxon>Pseudomonadales</taxon>
        <taxon>Pseudomonadaceae</taxon>
        <taxon>Pseudomonas</taxon>
    </lineage>
</organism>
<dbReference type="Pfam" id="PF00717">
    <property type="entry name" value="Peptidase_S24"/>
    <property type="match status" value="1"/>
</dbReference>
<dbReference type="InterPro" id="IPR050077">
    <property type="entry name" value="LexA_repressor"/>
</dbReference>
<feature type="domain" description="Peptidase S24/S26A/S26B/S26C" evidence="1">
    <location>
        <begin position="153"/>
        <end position="275"/>
    </location>
</feature>
<dbReference type="PATRIC" id="fig|55398.3.peg.1426"/>
<dbReference type="InterPro" id="IPR039418">
    <property type="entry name" value="LexA-like"/>
</dbReference>
<gene>
    <name evidence="2" type="ORF">ALO47_04629</name>
</gene>
<evidence type="ECO:0000313" key="3">
    <source>
        <dbReference type="Proteomes" id="UP000050554"/>
    </source>
</evidence>
<dbReference type="InterPro" id="IPR015927">
    <property type="entry name" value="Peptidase_S24_S26A/B/C"/>
</dbReference>
<sequence>MALGYSAGSNIARSNNQLLVDIKCQLTFVQPSCNYQLMVDKNDLRAAFSSRLQEALDDAGVRTRGRGVDVHKQLKLMGVFKTTQAISKWLNAEAIAEADSMHALCSWLGIRREWLEYGVGPKTSAEMCVDSSDSGIGSGSNVITLHTTSGKVPLISWVQAGAWCEASSNVGSDSAESWLSCPVPISSSGYALKVRGDSMTNPGLGRSYPAGCIIFVDPEVEVHTGDRVIARLDRTNEATFKVFVEDAGQQFLKPINPQYPIIQITEETHICGKVIGSFIPE</sequence>
<reference evidence="2 3" key="1">
    <citation type="submission" date="2015-09" db="EMBL/GenBank/DDBJ databases">
        <title>Genome announcement of multiple Pseudomonas syringae strains.</title>
        <authorList>
            <person name="Thakur S."/>
            <person name="Wang P.W."/>
            <person name="Gong Y."/>
            <person name="Weir B.S."/>
            <person name="Guttman D.S."/>
        </authorList>
    </citation>
    <scope>NUCLEOTIDE SEQUENCE [LARGE SCALE GENOMIC DNA]</scope>
    <source>
        <strain evidence="2 3">ICMP3882</strain>
    </source>
</reference>
<dbReference type="AlphaFoldDB" id="A0A0P9YXV0"/>
<proteinExistence type="predicted"/>
<accession>A0A0P9YXV0</accession>
<name>A0A0P9YXV0_PSESI</name>
<dbReference type="Proteomes" id="UP000050554">
    <property type="component" value="Unassembled WGS sequence"/>
</dbReference>
<dbReference type="EMBL" id="LJRF01000023">
    <property type="protein sequence ID" value="KPY50998.1"/>
    <property type="molecule type" value="Genomic_DNA"/>
</dbReference>
<dbReference type="SUPFAM" id="SSF51306">
    <property type="entry name" value="LexA/Signal peptidase"/>
    <property type="match status" value="1"/>
</dbReference>